<reference evidence="11 12" key="1">
    <citation type="submission" date="2020-07" db="EMBL/GenBank/DDBJ databases">
        <authorList>
            <person name="Sun Q."/>
        </authorList>
    </citation>
    <scope>NUCLEOTIDE SEQUENCE [LARGE SCALE GENOMIC DNA]</scope>
    <source>
        <strain evidence="11 12">CGMCC 1.13654</strain>
    </source>
</reference>
<evidence type="ECO:0000256" key="3">
    <source>
        <dbReference type="ARBA" id="ARBA00012590"/>
    </source>
</evidence>
<dbReference type="EC" id="3.2.1.8" evidence="3"/>
<evidence type="ECO:0000256" key="4">
    <source>
        <dbReference type="ARBA" id="ARBA00022651"/>
    </source>
</evidence>
<keyword evidence="6 11" id="KW-0378">Hydrolase</keyword>
<dbReference type="InterPro" id="IPR017853">
    <property type="entry name" value="GH"/>
</dbReference>
<evidence type="ECO:0000259" key="10">
    <source>
        <dbReference type="PROSITE" id="PS51760"/>
    </source>
</evidence>
<sequence length="382" mass="41751">MTDETDITINRREWIAGGLMAGIPFAGTGLLGQSTLAAIPPAGGSLKARAAAKGLYFGCALDVPEVNTDQKLRAAAMADCNMLVPGNGFNWTRVQSAQDAPLDFSQVDPVYALAQASGAKMRCHDLVYDQTTPKWVNALVPTLSTRQAGDLLTSYVQKVATAWAGKVVHYEVVNEPPYVDVPGYRHNAFLTKLGEGYMDLAFHATRAADPNALLFTNGAVLEQDHAVFDAFRAGMLRLLERLLKRGVPVQGLGIEGHITGYYPFSERKYADFLHEVTQMGLKLMVTEFDVNDRGFPGDVPARDASAAALAKAFLDVSFSFRECVGVISWSMTDNYTWLHEKGTEDRQRADRQLLRPGLYDAGYQKKPMWNAIAAALDAAPNR</sequence>
<keyword evidence="5" id="KW-0732">Signal</keyword>
<gene>
    <name evidence="11" type="ORF">HZF05_17890</name>
</gene>
<evidence type="ECO:0000256" key="9">
    <source>
        <dbReference type="ARBA" id="ARBA00023326"/>
    </source>
</evidence>
<accession>A0A838LB74</accession>
<evidence type="ECO:0000256" key="5">
    <source>
        <dbReference type="ARBA" id="ARBA00022729"/>
    </source>
</evidence>
<comment type="caution">
    <text evidence="11">The sequence shown here is derived from an EMBL/GenBank/DDBJ whole genome shotgun (WGS) entry which is preliminary data.</text>
</comment>
<evidence type="ECO:0000256" key="2">
    <source>
        <dbReference type="ARBA" id="ARBA00007495"/>
    </source>
</evidence>
<dbReference type="SUPFAM" id="SSF51445">
    <property type="entry name" value="(Trans)glycosidases"/>
    <property type="match status" value="1"/>
</dbReference>
<evidence type="ECO:0000256" key="8">
    <source>
        <dbReference type="ARBA" id="ARBA00023295"/>
    </source>
</evidence>
<dbReference type="GO" id="GO:0045493">
    <property type="term" value="P:xylan catabolic process"/>
    <property type="evidence" value="ECO:0007669"/>
    <property type="project" value="UniProtKB-KW"/>
</dbReference>
<evidence type="ECO:0000313" key="12">
    <source>
        <dbReference type="Proteomes" id="UP000570166"/>
    </source>
</evidence>
<dbReference type="InterPro" id="IPR001000">
    <property type="entry name" value="GH10_dom"/>
</dbReference>
<keyword evidence="4 11" id="KW-0858">Xylan degradation</keyword>
<dbReference type="Gene3D" id="3.20.20.80">
    <property type="entry name" value="Glycosidases"/>
    <property type="match status" value="1"/>
</dbReference>
<name>A0A838LB74_9SPHN</name>
<keyword evidence="8 11" id="KW-0326">Glycosidase</keyword>
<keyword evidence="7" id="KW-0119">Carbohydrate metabolism</keyword>
<dbReference type="SMART" id="SM00633">
    <property type="entry name" value="Glyco_10"/>
    <property type="match status" value="1"/>
</dbReference>
<evidence type="ECO:0000256" key="6">
    <source>
        <dbReference type="ARBA" id="ARBA00022801"/>
    </source>
</evidence>
<organism evidence="11 12">
    <name type="scientific">Sphingomonas chungangi</name>
    <dbReference type="NCBI Taxonomy" id="2683589"/>
    <lineage>
        <taxon>Bacteria</taxon>
        <taxon>Pseudomonadati</taxon>
        <taxon>Pseudomonadota</taxon>
        <taxon>Alphaproteobacteria</taxon>
        <taxon>Sphingomonadales</taxon>
        <taxon>Sphingomonadaceae</taxon>
        <taxon>Sphingomonas</taxon>
    </lineage>
</organism>
<protein>
    <recommendedName>
        <fullName evidence="3">endo-1,4-beta-xylanase</fullName>
        <ecNumber evidence="3">3.2.1.8</ecNumber>
    </recommendedName>
</protein>
<proteinExistence type="inferred from homology"/>
<feature type="domain" description="GH10" evidence="10">
    <location>
        <begin position="60"/>
        <end position="375"/>
    </location>
</feature>
<dbReference type="GO" id="GO:0031176">
    <property type="term" value="F:endo-1,4-beta-xylanase activity"/>
    <property type="evidence" value="ECO:0007669"/>
    <property type="project" value="UniProtKB-EC"/>
</dbReference>
<dbReference type="RefSeq" id="WP_160363861.1">
    <property type="nucleotide sequence ID" value="NZ_JACEIB010000027.1"/>
</dbReference>
<dbReference type="InterPro" id="IPR044846">
    <property type="entry name" value="GH10"/>
</dbReference>
<dbReference type="PROSITE" id="PS51760">
    <property type="entry name" value="GH10_2"/>
    <property type="match status" value="1"/>
</dbReference>
<evidence type="ECO:0000256" key="1">
    <source>
        <dbReference type="ARBA" id="ARBA00000681"/>
    </source>
</evidence>
<dbReference type="AlphaFoldDB" id="A0A838LB74"/>
<dbReference type="Proteomes" id="UP000570166">
    <property type="component" value="Unassembled WGS sequence"/>
</dbReference>
<keyword evidence="9" id="KW-0624">Polysaccharide degradation</keyword>
<dbReference type="Pfam" id="PF00331">
    <property type="entry name" value="Glyco_hydro_10"/>
    <property type="match status" value="1"/>
</dbReference>
<evidence type="ECO:0000256" key="7">
    <source>
        <dbReference type="ARBA" id="ARBA00023277"/>
    </source>
</evidence>
<keyword evidence="12" id="KW-1185">Reference proteome</keyword>
<dbReference type="PANTHER" id="PTHR31490:SF88">
    <property type="entry name" value="BETA-XYLANASE"/>
    <property type="match status" value="1"/>
</dbReference>
<comment type="catalytic activity">
    <reaction evidence="1">
        <text>Endohydrolysis of (1-&gt;4)-beta-D-xylosidic linkages in xylans.</text>
        <dbReference type="EC" id="3.2.1.8"/>
    </reaction>
</comment>
<dbReference type="EMBL" id="JACEIB010000027">
    <property type="protein sequence ID" value="MBA2935955.1"/>
    <property type="molecule type" value="Genomic_DNA"/>
</dbReference>
<evidence type="ECO:0000313" key="11">
    <source>
        <dbReference type="EMBL" id="MBA2935955.1"/>
    </source>
</evidence>
<dbReference type="PANTHER" id="PTHR31490">
    <property type="entry name" value="GLYCOSYL HYDROLASE"/>
    <property type="match status" value="1"/>
</dbReference>
<comment type="similarity">
    <text evidence="2">Belongs to the glycosyl hydrolase 10 (cellulase F) family.</text>
</comment>